<dbReference type="SUPFAM" id="SSF111369">
    <property type="entry name" value="HlyD-like secretion proteins"/>
    <property type="match status" value="1"/>
</dbReference>
<reference evidence="13" key="1">
    <citation type="submission" date="2016-10" db="EMBL/GenBank/DDBJ databases">
        <authorList>
            <person name="Varghese N."/>
            <person name="Submissions S."/>
        </authorList>
    </citation>
    <scope>NUCLEOTIDE SEQUENCE [LARGE SCALE GENOMIC DNA]</scope>
    <source>
        <strain evidence="13">DSM 23439</strain>
    </source>
</reference>
<feature type="region of interest" description="Disordered" evidence="7">
    <location>
        <begin position="286"/>
        <end position="325"/>
    </location>
</feature>
<dbReference type="PANTHER" id="PTHR30367:SF12">
    <property type="entry name" value="P-HYDROXYBENZOIC ACID EFFLUX PUMP SUBUNIT AAEA"/>
    <property type="match status" value="1"/>
</dbReference>
<dbReference type="InterPro" id="IPR006143">
    <property type="entry name" value="RND_pump_MFP"/>
</dbReference>
<dbReference type="NCBIfam" id="TIGR01730">
    <property type="entry name" value="RND_mfp"/>
    <property type="match status" value="1"/>
</dbReference>
<evidence type="ECO:0000256" key="5">
    <source>
        <dbReference type="ARBA" id="ARBA00023136"/>
    </source>
</evidence>
<keyword evidence="5 8" id="KW-0472">Membrane</keyword>
<evidence type="ECO:0000256" key="6">
    <source>
        <dbReference type="SAM" id="Coils"/>
    </source>
</evidence>
<dbReference type="Pfam" id="PF25963">
    <property type="entry name" value="Beta-barrel_AAEA"/>
    <property type="match status" value="1"/>
</dbReference>
<name>A0A1I1IB39_9GAMM</name>
<evidence type="ECO:0000259" key="10">
    <source>
        <dbReference type="Pfam" id="PF25917"/>
    </source>
</evidence>
<dbReference type="GO" id="GO:0022857">
    <property type="term" value="F:transmembrane transporter activity"/>
    <property type="evidence" value="ECO:0007669"/>
    <property type="project" value="InterPro"/>
</dbReference>
<dbReference type="InterPro" id="IPR058624">
    <property type="entry name" value="MdtA-like_HH"/>
</dbReference>
<evidence type="ECO:0000259" key="9">
    <source>
        <dbReference type="Pfam" id="PF25876"/>
    </source>
</evidence>
<sequence>MRTIIRVFVTLVLAAIAIALGVWLWQYYMYTPWTRDARVRADIVTIAPDVSGWVMDLDAHDNQQVKAGDVLFTVNHKRYEAAVRQAEATLANRQYSFQLSEHEYERRRNLGSNAISTEDRETARLNAQIAKAQRDLAQAQLDSAKIDLERSVVTSPVDGSVINLQLRQGNYVSQGSAQMSIVRDGSFYITAYFEETKIPSIDIGDSASLWLMGGDQEMKGHVVSIGRGIANTNTTPDGQLLPQVQQTFTWVRLSQRIPVDIAIDHIPDGVYLSSGMTASVRINDQHRKDEGVDGVRPQGMGNGGEQARDPDIPPAVTDSAKRQTP</sequence>
<dbReference type="Gene3D" id="2.40.50.100">
    <property type="match status" value="1"/>
</dbReference>
<keyword evidence="6" id="KW-0175">Coiled coil</keyword>
<dbReference type="InterPro" id="IPR050393">
    <property type="entry name" value="MFP_Efflux_Pump"/>
</dbReference>
<evidence type="ECO:0000256" key="4">
    <source>
        <dbReference type="ARBA" id="ARBA00022989"/>
    </source>
</evidence>
<evidence type="ECO:0000256" key="3">
    <source>
        <dbReference type="ARBA" id="ARBA00022692"/>
    </source>
</evidence>
<dbReference type="Gene3D" id="2.40.30.170">
    <property type="match status" value="1"/>
</dbReference>
<keyword evidence="3 8" id="KW-0812">Transmembrane</keyword>
<dbReference type="Pfam" id="PF25876">
    <property type="entry name" value="HH_MFP_RND"/>
    <property type="match status" value="1"/>
</dbReference>
<dbReference type="OrthoDB" id="9811754at2"/>
<comment type="similarity">
    <text evidence="2">Belongs to the membrane fusion protein (MFP) (TC 8.A.1) family.</text>
</comment>
<dbReference type="InterPro" id="IPR058634">
    <property type="entry name" value="AaeA-lik-b-barrel"/>
</dbReference>
<dbReference type="AlphaFoldDB" id="A0A1I1IB39"/>
<evidence type="ECO:0000256" key="8">
    <source>
        <dbReference type="SAM" id="Phobius"/>
    </source>
</evidence>
<evidence type="ECO:0000259" key="11">
    <source>
        <dbReference type="Pfam" id="PF25963"/>
    </source>
</evidence>
<dbReference type="Pfam" id="PF25917">
    <property type="entry name" value="BSH_RND"/>
    <property type="match status" value="1"/>
</dbReference>
<dbReference type="STRING" id="402385.SAMN05421848_1126"/>
<accession>A0A1I1IB39</accession>
<feature type="domain" description="p-hydroxybenzoic acid efflux pump subunit AaeA-like beta-barrel" evidence="11">
    <location>
        <begin position="186"/>
        <end position="282"/>
    </location>
</feature>
<keyword evidence="13" id="KW-1185">Reference proteome</keyword>
<feature type="transmembrane region" description="Helical" evidence="8">
    <location>
        <begin position="7"/>
        <end position="28"/>
    </location>
</feature>
<evidence type="ECO:0000313" key="12">
    <source>
        <dbReference type="EMBL" id="SFC33569.1"/>
    </source>
</evidence>
<comment type="subcellular location">
    <subcellularLocation>
        <location evidence="1">Membrane</location>
        <topology evidence="1">Single-pass membrane protein</topology>
    </subcellularLocation>
</comment>
<organism evidence="12 13">
    <name type="scientific">Kushneria avicenniae</name>
    <dbReference type="NCBI Taxonomy" id="402385"/>
    <lineage>
        <taxon>Bacteria</taxon>
        <taxon>Pseudomonadati</taxon>
        <taxon>Pseudomonadota</taxon>
        <taxon>Gammaproteobacteria</taxon>
        <taxon>Oceanospirillales</taxon>
        <taxon>Halomonadaceae</taxon>
        <taxon>Kushneria</taxon>
    </lineage>
</organism>
<evidence type="ECO:0000256" key="2">
    <source>
        <dbReference type="ARBA" id="ARBA00009477"/>
    </source>
</evidence>
<feature type="coiled-coil region" evidence="6">
    <location>
        <begin position="115"/>
        <end position="149"/>
    </location>
</feature>
<dbReference type="Proteomes" id="UP000199046">
    <property type="component" value="Unassembled WGS sequence"/>
</dbReference>
<dbReference type="GO" id="GO:0016020">
    <property type="term" value="C:membrane"/>
    <property type="evidence" value="ECO:0007669"/>
    <property type="project" value="InterPro"/>
</dbReference>
<dbReference type="RefSeq" id="WP_090131587.1">
    <property type="nucleotide sequence ID" value="NZ_FOLY01000002.1"/>
</dbReference>
<evidence type="ECO:0000313" key="13">
    <source>
        <dbReference type="Proteomes" id="UP000199046"/>
    </source>
</evidence>
<evidence type="ECO:0000256" key="7">
    <source>
        <dbReference type="SAM" id="MobiDB-lite"/>
    </source>
</evidence>
<gene>
    <name evidence="12" type="ORF">SAMN05421848_1126</name>
</gene>
<dbReference type="InterPro" id="IPR058625">
    <property type="entry name" value="MdtA-like_BSH"/>
</dbReference>
<feature type="domain" description="Multidrug resistance protein MdtA-like barrel-sandwich hybrid" evidence="10">
    <location>
        <begin position="43"/>
        <end position="182"/>
    </location>
</feature>
<proteinExistence type="inferred from homology"/>
<protein>
    <submittedName>
        <fullName evidence="12">RND family efflux transporter, MFP subunit</fullName>
    </submittedName>
</protein>
<feature type="domain" description="Multidrug resistance protein MdtA-like alpha-helical hairpin" evidence="9">
    <location>
        <begin position="84"/>
        <end position="149"/>
    </location>
</feature>
<evidence type="ECO:0000256" key="1">
    <source>
        <dbReference type="ARBA" id="ARBA00004167"/>
    </source>
</evidence>
<keyword evidence="4 8" id="KW-1133">Transmembrane helix</keyword>
<dbReference type="EMBL" id="FOLY01000002">
    <property type="protein sequence ID" value="SFC33569.1"/>
    <property type="molecule type" value="Genomic_DNA"/>
</dbReference>
<dbReference type="PANTHER" id="PTHR30367">
    <property type="entry name" value="P-HYDROXYBENZOIC ACID EFFLUX PUMP SUBUNIT AAEA-RELATED"/>
    <property type="match status" value="1"/>
</dbReference>